<dbReference type="PROSITE" id="PS51462">
    <property type="entry name" value="NUDIX"/>
    <property type="match status" value="1"/>
</dbReference>
<sequence>MPRPYTVAPHLHYFEVPLATFTAARPEFDSFGVGGYIFSDASTPRVLLLQRALTDSMPGCWEGPGGSYEPDMDGTLLDGVAREVLEETGLHVSHIAELLAVDSWTHTRRNGSKFRIAKYSFIVEVFESVRPSAEQVPREEIPVQLMESEHQAFDWATEEDVRLSLQGGGKYQLPGPATGHQAPNILRSFELYRELQSKS</sequence>
<reference evidence="2" key="1">
    <citation type="submission" date="2022-12" db="EMBL/GenBank/DDBJ databases">
        <authorList>
            <person name="Petersen C."/>
        </authorList>
    </citation>
    <scope>NUCLEOTIDE SEQUENCE</scope>
    <source>
        <strain evidence="2">IBT 21472</strain>
    </source>
</reference>
<proteinExistence type="predicted"/>
<gene>
    <name evidence="2" type="ORF">N7476_000084</name>
</gene>
<reference evidence="2" key="2">
    <citation type="journal article" date="2023" name="IMA Fungus">
        <title>Comparative genomic study of the Penicillium genus elucidates a diverse pangenome and 15 lateral gene transfer events.</title>
        <authorList>
            <person name="Petersen C."/>
            <person name="Sorensen T."/>
            <person name="Nielsen M.R."/>
            <person name="Sondergaard T.E."/>
            <person name="Sorensen J.L."/>
            <person name="Fitzpatrick D.A."/>
            <person name="Frisvad J.C."/>
            <person name="Nielsen K.L."/>
        </authorList>
    </citation>
    <scope>NUCLEOTIDE SEQUENCE</scope>
    <source>
        <strain evidence="2">IBT 21472</strain>
    </source>
</reference>
<protein>
    <recommendedName>
        <fullName evidence="1">Nudix hydrolase domain-containing protein</fullName>
    </recommendedName>
</protein>
<dbReference type="CDD" id="cd02883">
    <property type="entry name" value="NUDIX_Hydrolase"/>
    <property type="match status" value="1"/>
</dbReference>
<dbReference type="AlphaFoldDB" id="A0A9W9GSC1"/>
<dbReference type="Pfam" id="PF00293">
    <property type="entry name" value="NUDIX"/>
    <property type="match status" value="1"/>
</dbReference>
<feature type="domain" description="Nudix hydrolase" evidence="1">
    <location>
        <begin position="28"/>
        <end position="178"/>
    </location>
</feature>
<dbReference type="SUPFAM" id="SSF55811">
    <property type="entry name" value="Nudix"/>
    <property type="match status" value="1"/>
</dbReference>
<evidence type="ECO:0000259" key="1">
    <source>
        <dbReference type="PROSITE" id="PS51462"/>
    </source>
</evidence>
<dbReference type="Proteomes" id="UP001147746">
    <property type="component" value="Unassembled WGS sequence"/>
</dbReference>
<name>A0A9W9GSC1_9EURO</name>
<keyword evidence="3" id="KW-1185">Reference proteome</keyword>
<accession>A0A9W9GSC1</accession>
<evidence type="ECO:0000313" key="2">
    <source>
        <dbReference type="EMBL" id="KAJ5330301.1"/>
    </source>
</evidence>
<dbReference type="InterPro" id="IPR015797">
    <property type="entry name" value="NUDIX_hydrolase-like_dom_sf"/>
</dbReference>
<dbReference type="EMBL" id="JAPZBO010000001">
    <property type="protein sequence ID" value="KAJ5330301.1"/>
    <property type="molecule type" value="Genomic_DNA"/>
</dbReference>
<evidence type="ECO:0000313" key="3">
    <source>
        <dbReference type="Proteomes" id="UP001147746"/>
    </source>
</evidence>
<dbReference type="InterPro" id="IPR000086">
    <property type="entry name" value="NUDIX_hydrolase_dom"/>
</dbReference>
<organism evidence="2 3">
    <name type="scientific">Penicillium atrosanguineum</name>
    <dbReference type="NCBI Taxonomy" id="1132637"/>
    <lineage>
        <taxon>Eukaryota</taxon>
        <taxon>Fungi</taxon>
        <taxon>Dikarya</taxon>
        <taxon>Ascomycota</taxon>
        <taxon>Pezizomycotina</taxon>
        <taxon>Eurotiomycetes</taxon>
        <taxon>Eurotiomycetidae</taxon>
        <taxon>Eurotiales</taxon>
        <taxon>Aspergillaceae</taxon>
        <taxon>Penicillium</taxon>
    </lineage>
</organism>
<dbReference type="PANTHER" id="PTHR43736:SF1">
    <property type="entry name" value="DIHYDRONEOPTERIN TRIPHOSPHATE DIPHOSPHATASE"/>
    <property type="match status" value="1"/>
</dbReference>
<dbReference type="Gene3D" id="3.90.79.10">
    <property type="entry name" value="Nucleoside Triphosphate Pyrophosphohydrolase"/>
    <property type="match status" value="1"/>
</dbReference>
<dbReference type="PANTHER" id="PTHR43736">
    <property type="entry name" value="ADP-RIBOSE PYROPHOSPHATASE"/>
    <property type="match status" value="1"/>
</dbReference>
<comment type="caution">
    <text evidence="2">The sequence shown here is derived from an EMBL/GenBank/DDBJ whole genome shotgun (WGS) entry which is preliminary data.</text>
</comment>